<accession>A0A9N9IKD8</accession>
<organism evidence="1 2">
    <name type="scientific">Acaulospora morrowiae</name>
    <dbReference type="NCBI Taxonomy" id="94023"/>
    <lineage>
        <taxon>Eukaryota</taxon>
        <taxon>Fungi</taxon>
        <taxon>Fungi incertae sedis</taxon>
        <taxon>Mucoromycota</taxon>
        <taxon>Glomeromycotina</taxon>
        <taxon>Glomeromycetes</taxon>
        <taxon>Diversisporales</taxon>
        <taxon>Acaulosporaceae</taxon>
        <taxon>Acaulospora</taxon>
    </lineage>
</organism>
<comment type="caution">
    <text evidence="1">The sequence shown here is derived from an EMBL/GenBank/DDBJ whole genome shotgun (WGS) entry which is preliminary data.</text>
</comment>
<gene>
    <name evidence="1" type="ORF">AMORRO_LOCUS14496</name>
</gene>
<dbReference type="AlphaFoldDB" id="A0A9N9IKD8"/>
<protein>
    <submittedName>
        <fullName evidence="1">18924_t:CDS:1</fullName>
    </submittedName>
</protein>
<dbReference type="Proteomes" id="UP000789342">
    <property type="component" value="Unassembled WGS sequence"/>
</dbReference>
<feature type="non-terminal residue" evidence="1">
    <location>
        <position position="39"/>
    </location>
</feature>
<evidence type="ECO:0000313" key="2">
    <source>
        <dbReference type="Proteomes" id="UP000789342"/>
    </source>
</evidence>
<dbReference type="EMBL" id="CAJVPV010029006">
    <property type="protein sequence ID" value="CAG8737714.1"/>
    <property type="molecule type" value="Genomic_DNA"/>
</dbReference>
<reference evidence="1" key="1">
    <citation type="submission" date="2021-06" db="EMBL/GenBank/DDBJ databases">
        <authorList>
            <person name="Kallberg Y."/>
            <person name="Tangrot J."/>
            <person name="Rosling A."/>
        </authorList>
    </citation>
    <scope>NUCLEOTIDE SEQUENCE</scope>
    <source>
        <strain evidence="1">CL551</strain>
    </source>
</reference>
<name>A0A9N9IKD8_9GLOM</name>
<evidence type="ECO:0000313" key="1">
    <source>
        <dbReference type="EMBL" id="CAG8737714.1"/>
    </source>
</evidence>
<sequence length="39" mass="4545">MIPKVILKKNMFVRFSRKRKDDGEKVAVNLDVKKQTLGL</sequence>
<keyword evidence="2" id="KW-1185">Reference proteome</keyword>
<proteinExistence type="predicted"/>